<keyword evidence="3" id="KW-1185">Reference proteome</keyword>
<evidence type="ECO:0000313" key="3">
    <source>
        <dbReference type="Proteomes" id="UP000186268"/>
    </source>
</evidence>
<name>A0A1Q5TXF6_9GAMM</name>
<dbReference type="RefSeq" id="WP_074022361.1">
    <property type="nucleotide sequence ID" value="NZ_CAWNAG010000112.1"/>
</dbReference>
<dbReference type="STRING" id="1873482.Xedl_00377"/>
<evidence type="ECO:0000313" key="1">
    <source>
        <dbReference type="EMBL" id="OKP04901.1"/>
    </source>
</evidence>
<evidence type="ECO:0000313" key="2">
    <source>
        <dbReference type="EMBL" id="OKP05156.1"/>
    </source>
</evidence>
<proteinExistence type="predicted"/>
<dbReference type="EMBL" id="MKGQ01000003">
    <property type="protein sequence ID" value="OKP04901.1"/>
    <property type="molecule type" value="Genomic_DNA"/>
</dbReference>
<reference evidence="1 3" key="1">
    <citation type="submission" date="2016-09" db="EMBL/GenBank/DDBJ databases">
        <title>Xenorhabdus thuongxuanensis sp. nov. and Xenorhabdus eapokensis sp. nov., isolated from Steinernema species.</title>
        <authorList>
            <person name="Kaempfer P."/>
            <person name="Tobias N.J."/>
            <person name="Phan Ke L."/>
            <person name="Bode H.B."/>
            <person name="Glaeser S.P."/>
        </authorList>
    </citation>
    <scope>NUCLEOTIDE SEQUENCE [LARGE SCALE GENOMIC DNA]</scope>
    <source>
        <strain evidence="1 3">DL20</strain>
    </source>
</reference>
<sequence length="94" mass="10824">MSETTFTFRVDDTLKSDFSTAAKALDRTGAQLLREFMRDFVRKQQEAADYDAWFREQVQIGIDDANIGNLMSAEEVEADANAWRTEIREKLAKK</sequence>
<dbReference type="Proteomes" id="UP000186268">
    <property type="component" value="Unassembled WGS sequence"/>
</dbReference>
<dbReference type="Gene3D" id="6.20.450.20">
    <property type="match status" value="1"/>
</dbReference>
<accession>A0A1Q5TXF6</accession>
<protein>
    <submittedName>
        <fullName evidence="1">Antitoxin</fullName>
    </submittedName>
</protein>
<gene>
    <name evidence="2" type="ORF">Xedl_00377</name>
    <name evidence="1" type="ORF">Xedl_00803</name>
</gene>
<dbReference type="OrthoDB" id="5124853at2"/>
<dbReference type="EMBL" id="MKGQ01000002">
    <property type="protein sequence ID" value="OKP05156.1"/>
    <property type="molecule type" value="Genomic_DNA"/>
</dbReference>
<organism evidence="1 3">
    <name type="scientific">Xenorhabdus eapokensis</name>
    <dbReference type="NCBI Taxonomy" id="1873482"/>
    <lineage>
        <taxon>Bacteria</taxon>
        <taxon>Pseudomonadati</taxon>
        <taxon>Pseudomonadota</taxon>
        <taxon>Gammaproteobacteria</taxon>
        <taxon>Enterobacterales</taxon>
        <taxon>Morganellaceae</taxon>
        <taxon>Xenorhabdus</taxon>
    </lineage>
</organism>
<dbReference type="AlphaFoldDB" id="A0A1Q5TXF6"/>
<comment type="caution">
    <text evidence="1">The sequence shown here is derived from an EMBL/GenBank/DDBJ whole genome shotgun (WGS) entry which is preliminary data.</text>
</comment>